<keyword evidence="1" id="KW-0812">Transmembrane</keyword>
<keyword evidence="1" id="KW-1133">Transmembrane helix</keyword>
<protein>
    <submittedName>
        <fullName evidence="2">Uncharacterized protein</fullName>
    </submittedName>
</protein>
<dbReference type="EMBL" id="JXLC01000013">
    <property type="protein sequence ID" value="OJG91479.1"/>
    <property type="molecule type" value="Genomic_DNA"/>
</dbReference>
<sequence length="48" mass="5576">MILMIAWTRGTKAERLCEIKLKTVSLILFQLFVIWLVSLDFTSQGFIT</sequence>
<dbReference type="Proteomes" id="UP000183039">
    <property type="component" value="Unassembled WGS sequence"/>
</dbReference>
<dbReference type="AlphaFoldDB" id="A0AA91G9V0"/>
<name>A0AA91G9V0_9ENTE</name>
<comment type="caution">
    <text evidence="2">The sequence shown here is derived from an EMBL/GenBank/DDBJ whole genome shotgun (WGS) entry which is preliminary data.</text>
</comment>
<reference evidence="2 3" key="1">
    <citation type="submission" date="2014-12" db="EMBL/GenBank/DDBJ databases">
        <title>Draft genome sequences of 29 type strains of Enterococci.</title>
        <authorList>
            <person name="Zhong Z."/>
            <person name="Sun Z."/>
            <person name="Liu W."/>
            <person name="Zhang W."/>
            <person name="Zhang H."/>
        </authorList>
    </citation>
    <scope>NUCLEOTIDE SEQUENCE [LARGE SCALE GENOMIC DNA]</scope>
    <source>
        <strain evidence="2 3">DSM 22801</strain>
    </source>
</reference>
<feature type="transmembrane region" description="Helical" evidence="1">
    <location>
        <begin position="21"/>
        <end position="38"/>
    </location>
</feature>
<evidence type="ECO:0000256" key="1">
    <source>
        <dbReference type="SAM" id="Phobius"/>
    </source>
</evidence>
<evidence type="ECO:0000313" key="3">
    <source>
        <dbReference type="Proteomes" id="UP000183039"/>
    </source>
</evidence>
<proteinExistence type="predicted"/>
<gene>
    <name evidence="2" type="ORF">RV15_GL000565</name>
</gene>
<keyword evidence="1" id="KW-0472">Membrane</keyword>
<organism evidence="2 3">
    <name type="scientific">Enterococcus silesiacus</name>
    <dbReference type="NCBI Taxonomy" id="332949"/>
    <lineage>
        <taxon>Bacteria</taxon>
        <taxon>Bacillati</taxon>
        <taxon>Bacillota</taxon>
        <taxon>Bacilli</taxon>
        <taxon>Lactobacillales</taxon>
        <taxon>Enterococcaceae</taxon>
        <taxon>Enterococcus</taxon>
    </lineage>
</organism>
<evidence type="ECO:0000313" key="2">
    <source>
        <dbReference type="EMBL" id="OJG91479.1"/>
    </source>
</evidence>
<accession>A0AA91G9V0</accession>